<sequence length="111" mass="12761">MIKDLARNNEEKQIVAFSNVRSSFYSRTNGNKTYDANGDCEKNLIDVVFPNLMENSGSAEYMTSHAILAMRNEFVDALNQKMIQMFSGESHIYSSYDQAIDDTNNYYSRNF</sequence>
<evidence type="ECO:0000313" key="1">
    <source>
        <dbReference type="EMBL" id="EEF34580.1"/>
    </source>
</evidence>
<reference evidence="2" key="1">
    <citation type="journal article" date="2010" name="Nat. Biotechnol.">
        <title>Draft genome sequence of the oilseed species Ricinus communis.</title>
        <authorList>
            <person name="Chan A.P."/>
            <person name="Crabtree J."/>
            <person name="Zhao Q."/>
            <person name="Lorenzi H."/>
            <person name="Orvis J."/>
            <person name="Puiu D."/>
            <person name="Melake-Berhan A."/>
            <person name="Jones K.M."/>
            <person name="Redman J."/>
            <person name="Chen G."/>
            <person name="Cahoon E.B."/>
            <person name="Gedil M."/>
            <person name="Stanke M."/>
            <person name="Haas B.J."/>
            <person name="Wortman J.R."/>
            <person name="Fraser-Liggett C.M."/>
            <person name="Ravel J."/>
            <person name="Rabinowicz P.D."/>
        </authorList>
    </citation>
    <scope>NUCLEOTIDE SEQUENCE [LARGE SCALE GENOMIC DNA]</scope>
    <source>
        <strain evidence="2">cv. Hale</strain>
    </source>
</reference>
<keyword evidence="2" id="KW-1185">Reference proteome</keyword>
<dbReference type="EMBL" id="EQ974062">
    <property type="protein sequence ID" value="EEF34580.1"/>
    <property type="molecule type" value="Genomic_DNA"/>
</dbReference>
<dbReference type="AlphaFoldDB" id="B9SP89"/>
<dbReference type="STRING" id="3988.B9SP89"/>
<dbReference type="InParanoid" id="B9SP89"/>
<organism evidence="1 2">
    <name type="scientific">Ricinus communis</name>
    <name type="common">Castor bean</name>
    <dbReference type="NCBI Taxonomy" id="3988"/>
    <lineage>
        <taxon>Eukaryota</taxon>
        <taxon>Viridiplantae</taxon>
        <taxon>Streptophyta</taxon>
        <taxon>Embryophyta</taxon>
        <taxon>Tracheophyta</taxon>
        <taxon>Spermatophyta</taxon>
        <taxon>Magnoliopsida</taxon>
        <taxon>eudicotyledons</taxon>
        <taxon>Gunneridae</taxon>
        <taxon>Pentapetalae</taxon>
        <taxon>rosids</taxon>
        <taxon>fabids</taxon>
        <taxon>Malpighiales</taxon>
        <taxon>Euphorbiaceae</taxon>
        <taxon>Acalyphoideae</taxon>
        <taxon>Acalypheae</taxon>
        <taxon>Ricinus</taxon>
    </lineage>
</organism>
<protein>
    <submittedName>
        <fullName evidence="1">Uncharacterized protein</fullName>
    </submittedName>
</protein>
<accession>B9SP89</accession>
<name>B9SP89_RICCO</name>
<dbReference type="PANTHER" id="PTHR10492:SF94">
    <property type="entry name" value="ATP-DEPENDENT DNA HELICASE"/>
    <property type="match status" value="1"/>
</dbReference>
<gene>
    <name evidence="1" type="ORF">RCOM_0595340</name>
</gene>
<proteinExistence type="predicted"/>
<dbReference type="Proteomes" id="UP000008311">
    <property type="component" value="Unassembled WGS sequence"/>
</dbReference>
<evidence type="ECO:0000313" key="2">
    <source>
        <dbReference type="Proteomes" id="UP000008311"/>
    </source>
</evidence>
<dbReference type="PANTHER" id="PTHR10492">
    <property type="match status" value="1"/>
</dbReference>